<keyword evidence="9 13" id="KW-0066">ATP synthesis</keyword>
<feature type="transmembrane region" description="Helical" evidence="13">
    <location>
        <begin position="57"/>
        <end position="76"/>
    </location>
</feature>
<evidence type="ECO:0000256" key="5">
    <source>
        <dbReference type="ARBA" id="ARBA00022781"/>
    </source>
</evidence>
<dbReference type="PROSITE" id="PS51257">
    <property type="entry name" value="PROKAR_LIPOPROTEIN"/>
    <property type="match status" value="1"/>
</dbReference>
<dbReference type="RefSeq" id="WP_014102741.1">
    <property type="nucleotide sequence ID" value="NC_016026.1"/>
</dbReference>
<evidence type="ECO:0000256" key="4">
    <source>
        <dbReference type="ARBA" id="ARBA00022692"/>
    </source>
</evidence>
<proteinExistence type="inferred from homology"/>
<dbReference type="eggNOG" id="COG0711">
    <property type="taxonomic scope" value="Bacteria"/>
</dbReference>
<evidence type="ECO:0000256" key="14">
    <source>
        <dbReference type="RuleBase" id="RU003848"/>
    </source>
</evidence>
<evidence type="ECO:0000256" key="12">
    <source>
        <dbReference type="ARBA" id="ARBA00037847"/>
    </source>
</evidence>
<dbReference type="AlphaFoldDB" id="G2KPL8"/>
<keyword evidence="8 13" id="KW-0472">Membrane</keyword>
<name>G2KPL8_MICAA</name>
<dbReference type="Pfam" id="PF00430">
    <property type="entry name" value="ATP-synt_B"/>
    <property type="match status" value="1"/>
</dbReference>
<keyword evidence="13" id="KW-1003">Cell membrane</keyword>
<reference evidence="16 17" key="1">
    <citation type="journal article" date="2011" name="BMC Genomics">
        <title>Genomic insights into an obligate epibiotic bacterial predator: Micavibrio aeruginosavorus ARL-13.</title>
        <authorList>
            <person name="Wang Z."/>
            <person name="Kadouri D."/>
            <person name="Wu M."/>
        </authorList>
    </citation>
    <scope>NUCLEOTIDE SEQUENCE [LARGE SCALE GENOMIC DNA]</scope>
    <source>
        <strain evidence="16 17">ARL-13</strain>
    </source>
</reference>
<keyword evidence="6 13" id="KW-1133">Transmembrane helix</keyword>
<dbReference type="GO" id="GO:0046933">
    <property type="term" value="F:proton-transporting ATP synthase activity, rotational mechanism"/>
    <property type="evidence" value="ECO:0007669"/>
    <property type="project" value="UniProtKB-UniRule"/>
</dbReference>
<feature type="signal peptide" evidence="15">
    <location>
        <begin position="1"/>
        <end position="33"/>
    </location>
</feature>
<evidence type="ECO:0000256" key="15">
    <source>
        <dbReference type="SAM" id="SignalP"/>
    </source>
</evidence>
<protein>
    <recommendedName>
        <fullName evidence="13">ATP synthase subunit b</fullName>
    </recommendedName>
    <alternativeName>
        <fullName evidence="13">ATP synthase F(0) sector subunit b</fullName>
    </alternativeName>
    <alternativeName>
        <fullName evidence="13">ATPase subunit I</fullName>
    </alternativeName>
    <alternativeName>
        <fullName evidence="13">F-type ATPase subunit b</fullName>
        <shortName evidence="13">F-ATPase subunit b</shortName>
    </alternativeName>
</protein>
<dbReference type="HOGENOM" id="CLU_079215_1_0_5"/>
<dbReference type="OrthoDB" id="9805716at2"/>
<dbReference type="GO" id="GO:0045259">
    <property type="term" value="C:proton-transporting ATP synthase complex"/>
    <property type="evidence" value="ECO:0007669"/>
    <property type="project" value="UniProtKB-KW"/>
</dbReference>
<dbReference type="InterPro" id="IPR050059">
    <property type="entry name" value="ATP_synthase_B_chain"/>
</dbReference>
<dbReference type="InterPro" id="IPR002146">
    <property type="entry name" value="ATP_synth_b/b'su_bac/chlpt"/>
</dbReference>
<evidence type="ECO:0000256" key="13">
    <source>
        <dbReference type="HAMAP-Rule" id="MF_01398"/>
    </source>
</evidence>
<evidence type="ECO:0000256" key="11">
    <source>
        <dbReference type="ARBA" id="ARBA00025614"/>
    </source>
</evidence>
<dbReference type="PANTHER" id="PTHR33445:SF1">
    <property type="entry name" value="ATP SYNTHASE SUBUNIT B"/>
    <property type="match status" value="1"/>
</dbReference>
<sequence>MQRTLLEKMIWMMGTAATALACAMMFGIQTVFAATDAAHGADHGGGSGGLPQFDPSSFSSQVFWMLLTFAVLYLVFARRVLPKISSVIENRNEHVAGDRNTAQRLTDEAEAVQAAYEASLNHARAEAARISMETEAGIKANFETALAAAAEKADREIAALDARLNTGKQDAMNEMNTIAAEVAAAAAQKLVGIETNIDQAKTVVNKLAKAA</sequence>
<evidence type="ECO:0000256" key="2">
    <source>
        <dbReference type="ARBA" id="ARBA00022448"/>
    </source>
</evidence>
<evidence type="ECO:0000256" key="1">
    <source>
        <dbReference type="ARBA" id="ARBA00005513"/>
    </source>
</evidence>
<comment type="subcellular location">
    <subcellularLocation>
        <location evidence="13">Cell inner membrane</location>
        <topology evidence="13">Single-pass membrane protein</topology>
    </subcellularLocation>
    <subcellularLocation>
        <location evidence="12">Endomembrane system</location>
        <topology evidence="12">Single-pass membrane protein</topology>
    </subcellularLocation>
</comment>
<evidence type="ECO:0000256" key="8">
    <source>
        <dbReference type="ARBA" id="ARBA00023136"/>
    </source>
</evidence>
<evidence type="ECO:0000256" key="7">
    <source>
        <dbReference type="ARBA" id="ARBA00023065"/>
    </source>
</evidence>
<dbReference type="EMBL" id="CP002382">
    <property type="protein sequence ID" value="AEP09518.1"/>
    <property type="molecule type" value="Genomic_DNA"/>
</dbReference>
<feature type="chain" id="PRO_5003432680" description="ATP synthase subunit b" evidence="15">
    <location>
        <begin position="34"/>
        <end position="211"/>
    </location>
</feature>
<dbReference type="PANTHER" id="PTHR33445">
    <property type="entry name" value="ATP SYNTHASE SUBUNIT B', CHLOROPLASTIC"/>
    <property type="match status" value="1"/>
</dbReference>
<keyword evidence="5 13" id="KW-0375">Hydrogen ion transport</keyword>
<comment type="function">
    <text evidence="10 13">F(1)F(0) ATP synthase produces ATP from ADP in the presence of a proton or sodium gradient. F-type ATPases consist of two structural domains, F(1) containing the extramembraneous catalytic core and F(0) containing the membrane proton channel, linked together by a central stalk and a peripheral stalk. During catalysis, ATP synthesis in the catalytic domain of F(1) is coupled via a rotary mechanism of the central stalk subunits to proton translocation.</text>
</comment>
<organism evidence="16 17">
    <name type="scientific">Micavibrio aeruginosavorus (strain ARL-13)</name>
    <dbReference type="NCBI Taxonomy" id="856793"/>
    <lineage>
        <taxon>Bacteria</taxon>
        <taxon>Pseudomonadati</taxon>
        <taxon>Bdellovibrionota</taxon>
        <taxon>Bdellovibrionia</taxon>
        <taxon>Bdellovibrionales</taxon>
        <taxon>Pseudobdellovibrionaceae</taxon>
        <taxon>Micavibrio</taxon>
    </lineage>
</organism>
<evidence type="ECO:0000313" key="16">
    <source>
        <dbReference type="EMBL" id="AEP09518.1"/>
    </source>
</evidence>
<dbReference type="HAMAP" id="MF_01398">
    <property type="entry name" value="ATP_synth_b_bprime"/>
    <property type="match status" value="1"/>
</dbReference>
<dbReference type="Proteomes" id="UP000009286">
    <property type="component" value="Chromosome"/>
</dbReference>
<dbReference type="GO" id="GO:0046961">
    <property type="term" value="F:proton-transporting ATPase activity, rotational mechanism"/>
    <property type="evidence" value="ECO:0007669"/>
    <property type="project" value="TreeGrafter"/>
</dbReference>
<keyword evidence="13" id="KW-0997">Cell inner membrane</keyword>
<gene>
    <name evidence="13" type="primary">atpF</name>
    <name evidence="16" type="ordered locus">MICA_1195</name>
</gene>
<dbReference type="GO" id="GO:0005886">
    <property type="term" value="C:plasma membrane"/>
    <property type="evidence" value="ECO:0007669"/>
    <property type="project" value="UniProtKB-SubCell"/>
</dbReference>
<dbReference type="GO" id="GO:0012505">
    <property type="term" value="C:endomembrane system"/>
    <property type="evidence" value="ECO:0007669"/>
    <property type="project" value="UniProtKB-SubCell"/>
</dbReference>
<evidence type="ECO:0000256" key="9">
    <source>
        <dbReference type="ARBA" id="ARBA00023310"/>
    </source>
</evidence>
<accession>G2KPL8</accession>
<keyword evidence="15" id="KW-0732">Signal</keyword>
<keyword evidence="17" id="KW-1185">Reference proteome</keyword>
<comment type="similarity">
    <text evidence="1 13 14">Belongs to the ATPase B chain family.</text>
</comment>
<evidence type="ECO:0000256" key="3">
    <source>
        <dbReference type="ARBA" id="ARBA00022547"/>
    </source>
</evidence>
<dbReference type="CDD" id="cd06503">
    <property type="entry name" value="ATP-synt_Fo_b"/>
    <property type="match status" value="1"/>
</dbReference>
<dbReference type="KEGG" id="mai:MICA_1195"/>
<evidence type="ECO:0000256" key="6">
    <source>
        <dbReference type="ARBA" id="ARBA00022989"/>
    </source>
</evidence>
<keyword evidence="3 13" id="KW-0138">CF(0)</keyword>
<evidence type="ECO:0000256" key="10">
    <source>
        <dbReference type="ARBA" id="ARBA00025198"/>
    </source>
</evidence>
<dbReference type="STRING" id="856793.MICA_1195"/>
<comment type="subunit">
    <text evidence="13">F-type ATPases have 2 components, F(1) - the catalytic core - and F(0) - the membrane proton channel. F(1) has five subunits: alpha(3), beta(3), gamma(1), delta(1), epsilon(1). F(0) has three main subunits: a(1), b(2) and c(10-14). The alpha and beta chains form an alternating ring which encloses part of the gamma chain. F(1) is attached to F(0) by a central stalk formed by the gamma and epsilon chains, while a peripheral stalk is formed by the delta and b chains.</text>
</comment>
<keyword evidence="2 13" id="KW-0813">Transport</keyword>
<comment type="function">
    <text evidence="11">Component of the F(0) channel, it forms part of the peripheral stalk, linking F(1) to F(0). The b'-subunit is a diverged and duplicated form of b found in plants and photosynthetic bacteria.</text>
</comment>
<keyword evidence="7 13" id="KW-0406">Ion transport</keyword>
<keyword evidence="4 13" id="KW-0812">Transmembrane</keyword>
<evidence type="ECO:0000313" key="17">
    <source>
        <dbReference type="Proteomes" id="UP000009286"/>
    </source>
</evidence>